<accession>A0A7J7DAD4</accession>
<sequence>MYLQMLMPQSIVKTNTSFLCWNDLHPLLRGIFGLLELQNTTCAGLVRFKAVILSLAYFKNWLKEKTTKNSLIKGRLCEILMVAFAVLLGKKGNYRTIL</sequence>
<name>A0A7J7DAD4_TRIWF</name>
<reference evidence="1 2" key="1">
    <citation type="journal article" date="2020" name="Nat. Commun.">
        <title>Genome of Tripterygium wilfordii and identification of cytochrome P450 involved in triptolide biosynthesis.</title>
        <authorList>
            <person name="Tu L."/>
            <person name="Su P."/>
            <person name="Zhang Z."/>
            <person name="Gao L."/>
            <person name="Wang J."/>
            <person name="Hu T."/>
            <person name="Zhou J."/>
            <person name="Zhang Y."/>
            <person name="Zhao Y."/>
            <person name="Liu Y."/>
            <person name="Song Y."/>
            <person name="Tong Y."/>
            <person name="Lu Y."/>
            <person name="Yang J."/>
            <person name="Xu C."/>
            <person name="Jia M."/>
            <person name="Peters R.J."/>
            <person name="Huang L."/>
            <person name="Gao W."/>
        </authorList>
    </citation>
    <scope>NUCLEOTIDE SEQUENCE [LARGE SCALE GENOMIC DNA]</scope>
    <source>
        <strain evidence="2">cv. XIE 37</strain>
        <tissue evidence="1">Leaf</tissue>
    </source>
</reference>
<dbReference type="AlphaFoldDB" id="A0A7J7DAD4"/>
<evidence type="ECO:0000313" key="2">
    <source>
        <dbReference type="Proteomes" id="UP000593562"/>
    </source>
</evidence>
<dbReference type="EMBL" id="JAAARO010000009">
    <property type="protein sequence ID" value="KAF5743312.1"/>
    <property type="molecule type" value="Genomic_DNA"/>
</dbReference>
<protein>
    <submittedName>
        <fullName evidence="1">Uncharacterized protein</fullName>
    </submittedName>
</protein>
<comment type="caution">
    <text evidence="1">The sequence shown here is derived from an EMBL/GenBank/DDBJ whole genome shotgun (WGS) entry which is preliminary data.</text>
</comment>
<keyword evidence="2" id="KW-1185">Reference proteome</keyword>
<dbReference type="InParanoid" id="A0A7J7DAD4"/>
<dbReference type="Proteomes" id="UP000593562">
    <property type="component" value="Unassembled WGS sequence"/>
</dbReference>
<organism evidence="1 2">
    <name type="scientific">Tripterygium wilfordii</name>
    <name type="common">Thunder God vine</name>
    <dbReference type="NCBI Taxonomy" id="458696"/>
    <lineage>
        <taxon>Eukaryota</taxon>
        <taxon>Viridiplantae</taxon>
        <taxon>Streptophyta</taxon>
        <taxon>Embryophyta</taxon>
        <taxon>Tracheophyta</taxon>
        <taxon>Spermatophyta</taxon>
        <taxon>Magnoliopsida</taxon>
        <taxon>eudicotyledons</taxon>
        <taxon>Gunneridae</taxon>
        <taxon>Pentapetalae</taxon>
        <taxon>rosids</taxon>
        <taxon>fabids</taxon>
        <taxon>Celastrales</taxon>
        <taxon>Celastraceae</taxon>
        <taxon>Tripterygium</taxon>
    </lineage>
</organism>
<proteinExistence type="predicted"/>
<evidence type="ECO:0000313" key="1">
    <source>
        <dbReference type="EMBL" id="KAF5743312.1"/>
    </source>
</evidence>
<gene>
    <name evidence="1" type="ORF">HS088_TW09G01378</name>
</gene>